<dbReference type="GO" id="GO:0005634">
    <property type="term" value="C:nucleus"/>
    <property type="evidence" value="ECO:0007669"/>
    <property type="project" value="UniProtKB-SubCell"/>
</dbReference>
<dbReference type="OrthoDB" id="3364175at2759"/>
<dbReference type="Gene3D" id="4.10.240.10">
    <property type="entry name" value="Zn(2)-C6 fungal-type DNA-binding domain"/>
    <property type="match status" value="1"/>
</dbReference>
<dbReference type="AlphaFoldDB" id="A0A2J6PHG8"/>
<evidence type="ECO:0000259" key="8">
    <source>
        <dbReference type="PROSITE" id="PS50048"/>
    </source>
</evidence>
<keyword evidence="6" id="KW-0539">Nucleus</keyword>
<feature type="region of interest" description="Disordered" evidence="7">
    <location>
        <begin position="1"/>
        <end position="25"/>
    </location>
</feature>
<keyword evidence="4" id="KW-0238">DNA-binding</keyword>
<keyword evidence="10" id="KW-1185">Reference proteome</keyword>
<keyword evidence="5" id="KW-0804">Transcription</keyword>
<dbReference type="STRING" id="1745343.A0A2J6PHG8"/>
<dbReference type="GO" id="GO:0006351">
    <property type="term" value="P:DNA-templated transcription"/>
    <property type="evidence" value="ECO:0007669"/>
    <property type="project" value="InterPro"/>
</dbReference>
<evidence type="ECO:0000256" key="3">
    <source>
        <dbReference type="ARBA" id="ARBA00023015"/>
    </source>
</evidence>
<dbReference type="InterPro" id="IPR051711">
    <property type="entry name" value="Stress_Response_Reg"/>
</dbReference>
<dbReference type="GO" id="GO:0043565">
    <property type="term" value="F:sequence-specific DNA binding"/>
    <property type="evidence" value="ECO:0007669"/>
    <property type="project" value="TreeGrafter"/>
</dbReference>
<evidence type="ECO:0000256" key="5">
    <source>
        <dbReference type="ARBA" id="ARBA00023163"/>
    </source>
</evidence>
<proteinExistence type="predicted"/>
<feature type="compositionally biased region" description="Polar residues" evidence="7">
    <location>
        <begin position="1"/>
        <end position="21"/>
    </location>
</feature>
<keyword evidence="3" id="KW-0805">Transcription regulation</keyword>
<dbReference type="CDD" id="cd12148">
    <property type="entry name" value="fungal_TF_MHR"/>
    <property type="match status" value="1"/>
</dbReference>
<evidence type="ECO:0000313" key="10">
    <source>
        <dbReference type="Proteomes" id="UP000235672"/>
    </source>
</evidence>
<dbReference type="PANTHER" id="PTHR47540:SF2">
    <property type="entry name" value="ZN(II)2CYS6 TRANSCRIPTION FACTOR (EUROFUNG)"/>
    <property type="match status" value="1"/>
</dbReference>
<evidence type="ECO:0000256" key="4">
    <source>
        <dbReference type="ARBA" id="ARBA00023125"/>
    </source>
</evidence>
<dbReference type="CDD" id="cd00067">
    <property type="entry name" value="GAL4"/>
    <property type="match status" value="1"/>
</dbReference>
<dbReference type="GO" id="GO:0000981">
    <property type="term" value="F:DNA-binding transcription factor activity, RNA polymerase II-specific"/>
    <property type="evidence" value="ECO:0007669"/>
    <property type="project" value="InterPro"/>
</dbReference>
<gene>
    <name evidence="9" type="ORF">NA56DRAFT_651904</name>
</gene>
<evidence type="ECO:0000256" key="2">
    <source>
        <dbReference type="ARBA" id="ARBA00022723"/>
    </source>
</evidence>
<comment type="subcellular location">
    <subcellularLocation>
        <location evidence="1">Nucleus</location>
    </subcellularLocation>
</comment>
<dbReference type="PANTHER" id="PTHR47540">
    <property type="entry name" value="THIAMINE REPRESSIBLE GENES REGULATORY PROTEIN THI5"/>
    <property type="match status" value="1"/>
</dbReference>
<dbReference type="PROSITE" id="PS00463">
    <property type="entry name" value="ZN2_CY6_FUNGAL_1"/>
    <property type="match status" value="1"/>
</dbReference>
<dbReference type="Pfam" id="PF00172">
    <property type="entry name" value="Zn_clus"/>
    <property type="match status" value="1"/>
</dbReference>
<organism evidence="9 10">
    <name type="scientific">Hyaloscypha hepaticicola</name>
    <dbReference type="NCBI Taxonomy" id="2082293"/>
    <lineage>
        <taxon>Eukaryota</taxon>
        <taxon>Fungi</taxon>
        <taxon>Dikarya</taxon>
        <taxon>Ascomycota</taxon>
        <taxon>Pezizomycotina</taxon>
        <taxon>Leotiomycetes</taxon>
        <taxon>Helotiales</taxon>
        <taxon>Hyaloscyphaceae</taxon>
        <taxon>Hyaloscypha</taxon>
    </lineage>
</organism>
<evidence type="ECO:0000256" key="7">
    <source>
        <dbReference type="SAM" id="MobiDB-lite"/>
    </source>
</evidence>
<dbReference type="SMART" id="SM00066">
    <property type="entry name" value="GAL4"/>
    <property type="match status" value="1"/>
</dbReference>
<dbReference type="PROSITE" id="PS50048">
    <property type="entry name" value="ZN2_CY6_FUNGAL_2"/>
    <property type="match status" value="1"/>
</dbReference>
<dbReference type="Pfam" id="PF04082">
    <property type="entry name" value="Fungal_trans"/>
    <property type="match status" value="1"/>
</dbReference>
<name>A0A2J6PHG8_9HELO</name>
<dbReference type="GO" id="GO:0045944">
    <property type="term" value="P:positive regulation of transcription by RNA polymerase II"/>
    <property type="evidence" value="ECO:0007669"/>
    <property type="project" value="TreeGrafter"/>
</dbReference>
<feature type="domain" description="Zn(2)-C6 fungal-type" evidence="8">
    <location>
        <begin position="32"/>
        <end position="62"/>
    </location>
</feature>
<dbReference type="InterPro" id="IPR036864">
    <property type="entry name" value="Zn2-C6_fun-type_DNA-bd_sf"/>
</dbReference>
<dbReference type="Proteomes" id="UP000235672">
    <property type="component" value="Unassembled WGS sequence"/>
</dbReference>
<evidence type="ECO:0000313" key="9">
    <source>
        <dbReference type="EMBL" id="PMD13326.1"/>
    </source>
</evidence>
<reference evidence="9 10" key="1">
    <citation type="submission" date="2016-05" db="EMBL/GenBank/DDBJ databases">
        <title>A degradative enzymes factory behind the ericoid mycorrhizal symbiosis.</title>
        <authorList>
            <consortium name="DOE Joint Genome Institute"/>
            <person name="Martino E."/>
            <person name="Morin E."/>
            <person name="Grelet G."/>
            <person name="Kuo A."/>
            <person name="Kohler A."/>
            <person name="Daghino S."/>
            <person name="Barry K."/>
            <person name="Choi C."/>
            <person name="Cichocki N."/>
            <person name="Clum A."/>
            <person name="Copeland A."/>
            <person name="Hainaut M."/>
            <person name="Haridas S."/>
            <person name="Labutti K."/>
            <person name="Lindquist E."/>
            <person name="Lipzen A."/>
            <person name="Khouja H.-R."/>
            <person name="Murat C."/>
            <person name="Ohm R."/>
            <person name="Olson A."/>
            <person name="Spatafora J."/>
            <person name="Veneault-Fourrey C."/>
            <person name="Henrissat B."/>
            <person name="Grigoriev I."/>
            <person name="Martin F."/>
            <person name="Perotto S."/>
        </authorList>
    </citation>
    <scope>NUCLEOTIDE SEQUENCE [LARGE SCALE GENOMIC DNA]</scope>
    <source>
        <strain evidence="9 10">UAMH 7357</strain>
    </source>
</reference>
<feature type="region of interest" description="Disordered" evidence="7">
    <location>
        <begin position="66"/>
        <end position="89"/>
    </location>
</feature>
<evidence type="ECO:0000256" key="6">
    <source>
        <dbReference type="ARBA" id="ARBA00023242"/>
    </source>
</evidence>
<dbReference type="SMART" id="SM00906">
    <property type="entry name" value="Fungal_trans"/>
    <property type="match status" value="1"/>
</dbReference>
<sequence length="755" mass="85469">MGPSRSPSIVREQTQPAQPTQPILKRRRVAKACQNCRSQKSKCDGEHPQCGRCTGYGHTCTWPEDKKDRVQSSDSSSPNGTVSEVPRAPANKSCSSLHWAIQSYDKLIRGVRLDLPESARTSVDLTLSYIQRRLPADIVGLEAPSSSIPAAATCPRLEPADFSANSQRYLGEASDVRFFYTIKKIFRDEDQSGGTAENDEQSYDQGTLHLETQVGRESHADLPTKDLADTYIEIYFFTIHIAYPFVSKPSFMERYERFWKGDIEVAESSSWLPFLYTIFAIGAYYTSFPRCENAKSQAYLHYFGQAMSLSSSMMTDCTLENIQMLLAQCFFLLAMGQTDRCWNTLGLAIRMAQSIGLHVEDSLKQPLTGLTLTEQETIRRTWYSMYVLDRLLALQLGRPIAIHEEEYCVNLPSEAEETACLFDREAYRPLLDGKPSSIDYFISVIKFSQILGQVVSDLYKPSQVAIEPDRMLLSTTTLDERLIEWKLSLPRHLRFDLGHTFEKSMVFKRQRNMLAIKFHHLRTLMHRPYLCLARLQQHSRPLMALLERAQNHVNTLEKICVCEAQQTAHLLHNVADERSLVHDFPWWQMISCLLCASSVLLVARACIEANQANLIAQSQALDEDAETCLKVFDALSVNSDAARRARDMMKGLKTIRILPRKPLASRTDSLSINGASTSNASEMSLMEGLTNDSLDEAFNYAVRHNGIEWQTWPGELSDPMAWSAQFLDQSQNFHFNTVPTSGTDVSRYTQVDGYP</sequence>
<keyword evidence="2" id="KW-0479">Metal-binding</keyword>
<evidence type="ECO:0000256" key="1">
    <source>
        <dbReference type="ARBA" id="ARBA00004123"/>
    </source>
</evidence>
<protein>
    <recommendedName>
        <fullName evidence="8">Zn(2)-C6 fungal-type domain-containing protein</fullName>
    </recommendedName>
</protein>
<accession>A0A2J6PHG8</accession>
<dbReference type="EMBL" id="KZ613533">
    <property type="protein sequence ID" value="PMD13326.1"/>
    <property type="molecule type" value="Genomic_DNA"/>
</dbReference>
<dbReference type="InterPro" id="IPR001138">
    <property type="entry name" value="Zn2Cys6_DnaBD"/>
</dbReference>
<feature type="compositionally biased region" description="Polar residues" evidence="7">
    <location>
        <begin position="72"/>
        <end position="82"/>
    </location>
</feature>
<dbReference type="SUPFAM" id="SSF57701">
    <property type="entry name" value="Zn2/Cys6 DNA-binding domain"/>
    <property type="match status" value="1"/>
</dbReference>
<dbReference type="InterPro" id="IPR007219">
    <property type="entry name" value="XnlR_reg_dom"/>
</dbReference>
<dbReference type="GO" id="GO:0008270">
    <property type="term" value="F:zinc ion binding"/>
    <property type="evidence" value="ECO:0007669"/>
    <property type="project" value="InterPro"/>
</dbReference>